<evidence type="ECO:0000256" key="1">
    <source>
        <dbReference type="SAM" id="MobiDB-lite"/>
    </source>
</evidence>
<name>A0A0E0PEG9_ORYRU</name>
<reference evidence="2" key="2">
    <citation type="submission" date="2015-06" db="UniProtKB">
        <authorList>
            <consortium name="EnsemblPlants"/>
        </authorList>
    </citation>
    <scope>IDENTIFICATION</scope>
</reference>
<protein>
    <submittedName>
        <fullName evidence="2">Uncharacterized protein</fullName>
    </submittedName>
</protein>
<evidence type="ECO:0000313" key="2">
    <source>
        <dbReference type="EnsemblPlants" id="ORUFI04G27970.1"/>
    </source>
</evidence>
<reference evidence="3" key="1">
    <citation type="submission" date="2013-06" db="EMBL/GenBank/DDBJ databases">
        <authorList>
            <person name="Zhao Q."/>
        </authorList>
    </citation>
    <scope>NUCLEOTIDE SEQUENCE</scope>
    <source>
        <strain evidence="3">cv. W1943</strain>
    </source>
</reference>
<keyword evidence="3" id="KW-1185">Reference proteome</keyword>
<organism evidence="2 3">
    <name type="scientific">Oryza rufipogon</name>
    <name type="common">Brownbeard rice</name>
    <name type="synonym">Asian wild rice</name>
    <dbReference type="NCBI Taxonomy" id="4529"/>
    <lineage>
        <taxon>Eukaryota</taxon>
        <taxon>Viridiplantae</taxon>
        <taxon>Streptophyta</taxon>
        <taxon>Embryophyta</taxon>
        <taxon>Tracheophyta</taxon>
        <taxon>Spermatophyta</taxon>
        <taxon>Magnoliopsida</taxon>
        <taxon>Liliopsida</taxon>
        <taxon>Poales</taxon>
        <taxon>Poaceae</taxon>
        <taxon>BOP clade</taxon>
        <taxon>Oryzoideae</taxon>
        <taxon>Oryzeae</taxon>
        <taxon>Oryzinae</taxon>
        <taxon>Oryza</taxon>
    </lineage>
</organism>
<evidence type="ECO:0000313" key="3">
    <source>
        <dbReference type="Proteomes" id="UP000008022"/>
    </source>
</evidence>
<feature type="region of interest" description="Disordered" evidence="1">
    <location>
        <begin position="32"/>
        <end position="74"/>
    </location>
</feature>
<dbReference type="EnsemblPlants" id="ORUFI04G27970.1">
    <property type="protein sequence ID" value="ORUFI04G27970.1"/>
    <property type="gene ID" value="ORUFI04G27970"/>
</dbReference>
<dbReference type="Gramene" id="ORUFI04G27970.1">
    <property type="protein sequence ID" value="ORUFI04G27970.1"/>
    <property type="gene ID" value="ORUFI04G27970"/>
</dbReference>
<dbReference type="HOGENOM" id="CLU_2692113_0_0_1"/>
<sequence length="74" mass="8550">MREVPPLCDCQLAHHKKIRGLRTRLFPAFRHQSSQLRLRRSPSLPESPVLLPPSPRSGRILLPSKEEEETKNTE</sequence>
<proteinExistence type="predicted"/>
<dbReference type="Proteomes" id="UP000008022">
    <property type="component" value="Unassembled WGS sequence"/>
</dbReference>
<feature type="compositionally biased region" description="Basic and acidic residues" evidence="1">
    <location>
        <begin position="64"/>
        <end position="74"/>
    </location>
</feature>
<feature type="compositionally biased region" description="Low complexity" evidence="1">
    <location>
        <begin position="33"/>
        <end position="49"/>
    </location>
</feature>
<dbReference type="AlphaFoldDB" id="A0A0E0PEG9"/>
<accession>A0A0E0PEG9</accession>